<keyword evidence="2" id="KW-1185">Reference proteome</keyword>
<sequence length="180" mass="20291">MKKIIILLCSLLLIVGCQREQVEQEEPIDQEEPTFYERNMNPPPAVLTTGDRGVMLPLVSYCWNPDLRQCPATLSAPPEQAVFDGVSAIRIKPNEEGHINATGLEEAITGNSNNTEEKLLFPSKVEVFKVVDGQLESVELKDNSFMFPNQKGRYTYVIKVTYDNEWKGIAFHAFQGMVIE</sequence>
<dbReference type="PROSITE" id="PS51257">
    <property type="entry name" value="PROKAR_LIPOPROTEIN"/>
    <property type="match status" value="1"/>
</dbReference>
<name>A0AAW9NR06_9BACL</name>
<proteinExistence type="predicted"/>
<dbReference type="RefSeq" id="WP_326122865.1">
    <property type="nucleotide sequence ID" value="NZ_JARSFG010000010.1"/>
</dbReference>
<evidence type="ECO:0000313" key="1">
    <source>
        <dbReference type="EMBL" id="MEC1178333.1"/>
    </source>
</evidence>
<dbReference type="EMBL" id="JARSFG010000010">
    <property type="protein sequence ID" value="MEC1178333.1"/>
    <property type="molecule type" value="Genomic_DNA"/>
</dbReference>
<protein>
    <recommendedName>
        <fullName evidence="3">Lipoprotein</fullName>
    </recommendedName>
</protein>
<organism evidence="1 2">
    <name type="scientific">Metasolibacillus meyeri</name>
    <dbReference type="NCBI Taxonomy" id="1071052"/>
    <lineage>
        <taxon>Bacteria</taxon>
        <taxon>Bacillati</taxon>
        <taxon>Bacillota</taxon>
        <taxon>Bacilli</taxon>
        <taxon>Bacillales</taxon>
        <taxon>Caryophanaceae</taxon>
        <taxon>Metasolibacillus</taxon>
    </lineage>
</organism>
<dbReference type="Proteomes" id="UP001344888">
    <property type="component" value="Unassembled WGS sequence"/>
</dbReference>
<evidence type="ECO:0008006" key="3">
    <source>
        <dbReference type="Google" id="ProtNLM"/>
    </source>
</evidence>
<comment type="caution">
    <text evidence="1">The sequence shown here is derived from an EMBL/GenBank/DDBJ whole genome shotgun (WGS) entry which is preliminary data.</text>
</comment>
<evidence type="ECO:0000313" key="2">
    <source>
        <dbReference type="Proteomes" id="UP001344888"/>
    </source>
</evidence>
<reference evidence="1 2" key="1">
    <citation type="submission" date="2023-03" db="EMBL/GenBank/DDBJ databases">
        <title>Bacillus Genome Sequencing.</title>
        <authorList>
            <person name="Dunlap C."/>
        </authorList>
    </citation>
    <scope>NUCLEOTIDE SEQUENCE [LARGE SCALE GENOMIC DNA]</scope>
    <source>
        <strain evidence="1 2">B-59205</strain>
    </source>
</reference>
<dbReference type="AlphaFoldDB" id="A0AAW9NR06"/>
<gene>
    <name evidence="1" type="ORF">P9B03_07555</name>
</gene>
<accession>A0AAW9NR06</accession>